<dbReference type="SUPFAM" id="SSF53187">
    <property type="entry name" value="Zn-dependent exopeptidases"/>
    <property type="match status" value="1"/>
</dbReference>
<evidence type="ECO:0000256" key="2">
    <source>
        <dbReference type="ARBA" id="ARBA00008290"/>
    </source>
</evidence>
<keyword evidence="6 9" id="KW-0378">Hydrolase</keyword>
<evidence type="ECO:0000256" key="5">
    <source>
        <dbReference type="ARBA" id="ARBA00022723"/>
    </source>
</evidence>
<evidence type="ECO:0000256" key="11">
    <source>
        <dbReference type="SAM" id="MobiDB-lite"/>
    </source>
</evidence>
<evidence type="ECO:0000256" key="10">
    <source>
        <dbReference type="RuleBase" id="RU004387"/>
    </source>
</evidence>
<comment type="cofactor">
    <cofactor evidence="1 10">
        <name>Zn(2+)</name>
        <dbReference type="ChEBI" id="CHEBI:29105"/>
    </cofactor>
</comment>
<keyword evidence="13" id="KW-1185">Reference proteome</keyword>
<sequence>MKSETLGEETREPGEARCHEVTREDVATSRELVEFIRRSPSMFHSVATIRGYLDRAGATYLPEGDAWHLERGGMYYTVRNGSSLIAWRVGEELDRYHFQMCASHTDSPTYKVKSVPELAGPGEYLRLNVEGYGGMIDSTWLDRPLSVAGRVLVREGGAVRSHLVSVDRDVLLIPNVAIHMNRDVNKGVELNRQVDVCPLVSAGALGRGDFDRMVARELGVDVADVVARDLFLVNRQEGRVWGFANEFVSSPKLDDLQCDFVSLKAFLAARNPRDVSVLACFDNEEVGSNTKQGALSTFLADVLRRVNAALGKGQEDLLRALSASFLVSCDNAHAVHPNHREKTDDENCALMNRGIVIKEAANQHYTTDAFSRAVLKEVCARAGVPVQTFANRSDSAGGSTLGNLSNVQVSVHAADFGLAQLAMHSSYETAGVKDTAYGIRALTEFYAADIEVDGADGFCIGR</sequence>
<organism evidence="12 13">
    <name type="scientific">Parafannyhessea umbonata</name>
    <dbReference type="NCBI Taxonomy" id="604330"/>
    <lineage>
        <taxon>Bacteria</taxon>
        <taxon>Bacillati</taxon>
        <taxon>Actinomycetota</taxon>
        <taxon>Coriobacteriia</taxon>
        <taxon>Coriobacteriales</taxon>
        <taxon>Atopobiaceae</taxon>
        <taxon>Parafannyhessea</taxon>
    </lineage>
</organism>
<dbReference type="AlphaFoldDB" id="A0A1G6LTV5"/>
<dbReference type="NCBIfam" id="NF002759">
    <property type="entry name" value="PRK02813.1"/>
    <property type="match status" value="1"/>
</dbReference>
<protein>
    <recommendedName>
        <fullName evidence="10">M18 family aminopeptidase</fullName>
        <ecNumber evidence="10">3.4.11.-</ecNumber>
    </recommendedName>
</protein>
<evidence type="ECO:0000256" key="8">
    <source>
        <dbReference type="ARBA" id="ARBA00023049"/>
    </source>
</evidence>
<keyword evidence="8 9" id="KW-0482">Metalloprotease</keyword>
<evidence type="ECO:0000256" key="4">
    <source>
        <dbReference type="ARBA" id="ARBA00022670"/>
    </source>
</evidence>
<reference evidence="13" key="1">
    <citation type="submission" date="2016-10" db="EMBL/GenBank/DDBJ databases">
        <authorList>
            <person name="Varghese N."/>
            <person name="Submissions S."/>
        </authorList>
    </citation>
    <scope>NUCLEOTIDE SEQUENCE [LARGE SCALE GENOMIC DNA]</scope>
    <source>
        <strain evidence="13">DSM 22619</strain>
    </source>
</reference>
<dbReference type="RefSeq" id="WP_090847002.1">
    <property type="nucleotide sequence ID" value="NZ_FMZL01000016.1"/>
</dbReference>
<evidence type="ECO:0000256" key="9">
    <source>
        <dbReference type="RuleBase" id="RU004386"/>
    </source>
</evidence>
<dbReference type="PANTHER" id="PTHR28570">
    <property type="entry name" value="ASPARTYL AMINOPEPTIDASE"/>
    <property type="match status" value="1"/>
</dbReference>
<feature type="region of interest" description="Disordered" evidence="11">
    <location>
        <begin position="1"/>
        <end position="22"/>
    </location>
</feature>
<evidence type="ECO:0000313" key="13">
    <source>
        <dbReference type="Proteomes" id="UP000198528"/>
    </source>
</evidence>
<name>A0A1G6LTV5_9ACTN</name>
<dbReference type="PRINTS" id="PR00932">
    <property type="entry name" value="AMINO1PTASE"/>
</dbReference>
<dbReference type="CDD" id="cd05658">
    <property type="entry name" value="M18_DAP"/>
    <property type="match status" value="1"/>
</dbReference>
<dbReference type="STRING" id="604330.SAMN04489857_1099"/>
<evidence type="ECO:0000256" key="1">
    <source>
        <dbReference type="ARBA" id="ARBA00001947"/>
    </source>
</evidence>
<dbReference type="GO" id="GO:0008270">
    <property type="term" value="F:zinc ion binding"/>
    <property type="evidence" value="ECO:0007669"/>
    <property type="project" value="InterPro"/>
</dbReference>
<dbReference type="InterPro" id="IPR023358">
    <property type="entry name" value="Peptidase_M18_dom2"/>
</dbReference>
<accession>A0A1G6LTV5</accession>
<keyword evidence="5 9" id="KW-0479">Metal-binding</keyword>
<gene>
    <name evidence="12" type="ORF">SAMN04487824_11639</name>
</gene>
<dbReference type="PANTHER" id="PTHR28570:SF3">
    <property type="entry name" value="ASPARTYL AMINOPEPTIDASE"/>
    <property type="match status" value="1"/>
</dbReference>
<evidence type="ECO:0000256" key="7">
    <source>
        <dbReference type="ARBA" id="ARBA00022833"/>
    </source>
</evidence>
<dbReference type="Gene3D" id="3.40.630.10">
    <property type="entry name" value="Zn peptidases"/>
    <property type="match status" value="1"/>
</dbReference>
<dbReference type="GO" id="GO:0005737">
    <property type="term" value="C:cytoplasm"/>
    <property type="evidence" value="ECO:0007669"/>
    <property type="project" value="UniProtKB-ARBA"/>
</dbReference>
<keyword evidence="4 9" id="KW-0645">Protease</keyword>
<dbReference type="EC" id="3.4.11.-" evidence="10"/>
<dbReference type="GO" id="GO:0006508">
    <property type="term" value="P:proteolysis"/>
    <property type="evidence" value="ECO:0007669"/>
    <property type="project" value="UniProtKB-KW"/>
</dbReference>
<evidence type="ECO:0000313" key="12">
    <source>
        <dbReference type="EMBL" id="SDC46639.1"/>
    </source>
</evidence>
<dbReference type="EMBL" id="FMZL01000016">
    <property type="protein sequence ID" value="SDC46639.1"/>
    <property type="molecule type" value="Genomic_DNA"/>
</dbReference>
<dbReference type="Pfam" id="PF02127">
    <property type="entry name" value="Peptidase_M18"/>
    <property type="match status" value="1"/>
</dbReference>
<dbReference type="InterPro" id="IPR001948">
    <property type="entry name" value="Peptidase_M18"/>
</dbReference>
<keyword evidence="7 9" id="KW-0862">Zinc</keyword>
<dbReference type="GO" id="GO:0008237">
    <property type="term" value="F:metallopeptidase activity"/>
    <property type="evidence" value="ECO:0007669"/>
    <property type="project" value="UniProtKB-KW"/>
</dbReference>
<dbReference type="GO" id="GO:0004177">
    <property type="term" value="F:aminopeptidase activity"/>
    <property type="evidence" value="ECO:0007669"/>
    <property type="project" value="UniProtKB-KW"/>
</dbReference>
<dbReference type="Gene3D" id="2.30.250.10">
    <property type="entry name" value="Aminopeptidase i, Domain 2"/>
    <property type="match status" value="1"/>
</dbReference>
<comment type="similarity">
    <text evidence="2 9">Belongs to the peptidase M18 family.</text>
</comment>
<proteinExistence type="inferred from homology"/>
<keyword evidence="3 9" id="KW-0031">Aminopeptidase</keyword>
<dbReference type="SUPFAM" id="SSF101821">
    <property type="entry name" value="Aminopeptidase/glucanase lid domain"/>
    <property type="match status" value="1"/>
</dbReference>
<dbReference type="Proteomes" id="UP000198528">
    <property type="component" value="Unassembled WGS sequence"/>
</dbReference>
<evidence type="ECO:0000256" key="3">
    <source>
        <dbReference type="ARBA" id="ARBA00022438"/>
    </source>
</evidence>
<evidence type="ECO:0000256" key="6">
    <source>
        <dbReference type="ARBA" id="ARBA00022801"/>
    </source>
</evidence>